<dbReference type="EMBL" id="JANFXK010000011">
    <property type="protein sequence ID" value="MCQ4637227.1"/>
    <property type="molecule type" value="Genomic_DNA"/>
</dbReference>
<dbReference type="Proteomes" id="UP001524502">
    <property type="component" value="Unassembled WGS sequence"/>
</dbReference>
<sequence>MYDWSVLNNTITGYITSKAENKDMDIWEEFGIDFQINNVIRNMKAAKTIEDLYVYGKNHQRWDSPFVNKLFFSALNELRGKFGGSTIGMLMDVFAEAAYIAQDDHPRKESDYVIMIEQGFEDIFPEFEFIKREAQIDNYRLDILAKDKRSKKAVIFEVKMGRKDPTSQLLTYKKIFDKPLLIGITEKRLIEHQQHKDIYYFTYDDLNKRAVANIQNKYSNSKNRFTVYYSKQFDRDRQAM</sequence>
<evidence type="ECO:0000313" key="2">
    <source>
        <dbReference type="Proteomes" id="UP001524502"/>
    </source>
</evidence>
<evidence type="ECO:0000313" key="1">
    <source>
        <dbReference type="EMBL" id="MCQ4637227.1"/>
    </source>
</evidence>
<accession>A0ABT1RPW4</accession>
<name>A0ABT1RPW4_9FIRM</name>
<evidence type="ECO:0008006" key="3">
    <source>
        <dbReference type="Google" id="ProtNLM"/>
    </source>
</evidence>
<dbReference type="RefSeq" id="WP_256132420.1">
    <property type="nucleotide sequence ID" value="NZ_JANFXK010000011.1"/>
</dbReference>
<organism evidence="1 2">
    <name type="scientific">Anaerovorax odorimutans</name>
    <dbReference type="NCBI Taxonomy" id="109327"/>
    <lineage>
        <taxon>Bacteria</taxon>
        <taxon>Bacillati</taxon>
        <taxon>Bacillota</taxon>
        <taxon>Clostridia</taxon>
        <taxon>Peptostreptococcales</taxon>
        <taxon>Anaerovoracaceae</taxon>
        <taxon>Anaerovorax</taxon>
    </lineage>
</organism>
<comment type="caution">
    <text evidence="1">The sequence shown here is derived from an EMBL/GenBank/DDBJ whole genome shotgun (WGS) entry which is preliminary data.</text>
</comment>
<reference evidence="1 2" key="1">
    <citation type="submission" date="2022-06" db="EMBL/GenBank/DDBJ databases">
        <title>Isolation of gut microbiota from human fecal samples.</title>
        <authorList>
            <person name="Pamer E.G."/>
            <person name="Barat B."/>
            <person name="Waligurski E."/>
            <person name="Medina S."/>
            <person name="Paddock L."/>
            <person name="Mostad J."/>
        </authorList>
    </citation>
    <scope>NUCLEOTIDE SEQUENCE [LARGE SCALE GENOMIC DNA]</scope>
    <source>
        <strain evidence="1 2">SL.3.17</strain>
    </source>
</reference>
<dbReference type="InterPro" id="IPR011856">
    <property type="entry name" value="tRNA_endonuc-like_dom_sf"/>
</dbReference>
<proteinExistence type="predicted"/>
<gene>
    <name evidence="1" type="ORF">NE619_10885</name>
</gene>
<protein>
    <recommendedName>
        <fullName evidence="3">PD-(D/E)XK nuclease superfamily protein</fullName>
    </recommendedName>
</protein>
<dbReference type="Gene3D" id="3.40.1350.10">
    <property type="match status" value="1"/>
</dbReference>
<keyword evidence="2" id="KW-1185">Reference proteome</keyword>